<dbReference type="Gene3D" id="1.10.472.50">
    <property type="entry name" value="HD-domain/PDEase-like"/>
    <property type="match status" value="1"/>
</dbReference>
<dbReference type="Proteomes" id="UP000294678">
    <property type="component" value="Unassembled WGS sequence"/>
</dbReference>
<evidence type="ECO:0000313" key="2">
    <source>
        <dbReference type="EMBL" id="TDT69778.1"/>
    </source>
</evidence>
<dbReference type="PANTHER" id="PTHR33594:SF1">
    <property type="entry name" value="HD_PDEASE DOMAIN-CONTAINING PROTEIN"/>
    <property type="match status" value="1"/>
</dbReference>
<dbReference type="CDD" id="cd00077">
    <property type="entry name" value="HDc"/>
    <property type="match status" value="1"/>
</dbReference>
<dbReference type="Pfam" id="PF01966">
    <property type="entry name" value="HD"/>
    <property type="match status" value="1"/>
</dbReference>
<dbReference type="InterPro" id="IPR003607">
    <property type="entry name" value="HD/PDEase_dom"/>
</dbReference>
<dbReference type="RefSeq" id="WP_134113189.1">
    <property type="nucleotide sequence ID" value="NZ_SOBG01000005.1"/>
</dbReference>
<dbReference type="AlphaFoldDB" id="A0AA46I5B8"/>
<dbReference type="SMART" id="SM00471">
    <property type="entry name" value="HDc"/>
    <property type="match status" value="1"/>
</dbReference>
<reference evidence="2 3" key="1">
    <citation type="submission" date="2019-03" db="EMBL/GenBank/DDBJ databases">
        <title>Genomic Encyclopedia of Type Strains, Phase IV (KMG-IV): sequencing the most valuable type-strain genomes for metagenomic binning, comparative biology and taxonomic classification.</title>
        <authorList>
            <person name="Goeker M."/>
        </authorList>
    </citation>
    <scope>NUCLEOTIDE SEQUENCE [LARGE SCALE GENOMIC DNA]</scope>
    <source>
        <strain evidence="2 3">DSM 100055</strain>
    </source>
</reference>
<feature type="domain" description="HD" evidence="1">
    <location>
        <begin position="23"/>
        <end position="123"/>
    </location>
</feature>
<keyword evidence="3" id="KW-1185">Reference proteome</keyword>
<sequence>MYIIKNIKEEVKKRLKYDKTGHDFQHTMRVYKNALEIYEIEKTGDKFIIECSALLHDIADHKFGYNDNDRRKIILEILNNYSIEKEKIEKIIDIVNTISFSKGKIVKSIEGKIVQDADRLDALGAIGIARAFIYGGSIKSDLNEVIKHFYDKLFLLKDRMNTKTAKEIAKTREKFMYEFIKRLDREIKINL</sequence>
<gene>
    <name evidence="2" type="ORF">EV215_1317</name>
</gene>
<dbReference type="InterPro" id="IPR006674">
    <property type="entry name" value="HD_domain"/>
</dbReference>
<evidence type="ECO:0000259" key="1">
    <source>
        <dbReference type="PROSITE" id="PS51831"/>
    </source>
</evidence>
<dbReference type="Gene3D" id="1.20.58.1910">
    <property type="match status" value="1"/>
</dbReference>
<proteinExistence type="predicted"/>
<evidence type="ECO:0000313" key="3">
    <source>
        <dbReference type="Proteomes" id="UP000294678"/>
    </source>
</evidence>
<organism evidence="2 3">
    <name type="scientific">Hypnocyclicus thermotrophus</name>
    <dbReference type="NCBI Taxonomy" id="1627895"/>
    <lineage>
        <taxon>Bacteria</taxon>
        <taxon>Fusobacteriati</taxon>
        <taxon>Fusobacteriota</taxon>
        <taxon>Fusobacteriia</taxon>
        <taxon>Fusobacteriales</taxon>
        <taxon>Fusobacteriaceae</taxon>
        <taxon>Hypnocyclicus</taxon>
    </lineage>
</organism>
<dbReference type="SUPFAM" id="SSF109604">
    <property type="entry name" value="HD-domain/PDEase-like"/>
    <property type="match status" value="1"/>
</dbReference>
<accession>A0AA46I5B8</accession>
<dbReference type="PROSITE" id="PS51831">
    <property type="entry name" value="HD"/>
    <property type="match status" value="1"/>
</dbReference>
<dbReference type="EMBL" id="SOBG01000005">
    <property type="protein sequence ID" value="TDT69778.1"/>
    <property type="molecule type" value="Genomic_DNA"/>
</dbReference>
<comment type="caution">
    <text evidence="2">The sequence shown here is derived from an EMBL/GenBank/DDBJ whole genome shotgun (WGS) entry which is preliminary data.</text>
</comment>
<dbReference type="PANTHER" id="PTHR33594">
    <property type="entry name" value="SUPERFAMILY HYDROLASE, PUTATIVE (AFU_ORTHOLOGUE AFUA_1G03035)-RELATED"/>
    <property type="match status" value="1"/>
</dbReference>
<name>A0AA46I5B8_9FUSO</name>
<protein>
    <recommendedName>
        <fullName evidence="1">HD domain-containing protein</fullName>
    </recommendedName>
</protein>